<organism evidence="2 3">
    <name type="scientific">Melipona bicolor</name>
    <dbReference type="NCBI Taxonomy" id="60889"/>
    <lineage>
        <taxon>Eukaryota</taxon>
        <taxon>Metazoa</taxon>
        <taxon>Ecdysozoa</taxon>
        <taxon>Arthropoda</taxon>
        <taxon>Hexapoda</taxon>
        <taxon>Insecta</taxon>
        <taxon>Pterygota</taxon>
        <taxon>Neoptera</taxon>
        <taxon>Endopterygota</taxon>
        <taxon>Hymenoptera</taxon>
        <taxon>Apocrita</taxon>
        <taxon>Aculeata</taxon>
        <taxon>Apoidea</taxon>
        <taxon>Anthophila</taxon>
        <taxon>Apidae</taxon>
        <taxon>Melipona</taxon>
    </lineage>
</organism>
<evidence type="ECO:0000256" key="1">
    <source>
        <dbReference type="SAM" id="MobiDB-lite"/>
    </source>
</evidence>
<feature type="region of interest" description="Disordered" evidence="1">
    <location>
        <begin position="59"/>
        <end position="123"/>
    </location>
</feature>
<sequence>MPTKYSTTKSSAVTATNASSMIAPVTLTAATCDQNKAVKKHIATTIDCSTQSEYYELEIKDQKNGKPPASVVSRSTQTTGNNDKDSSTMISSKDSKENTTTTTKQLNNARIGNGPLNQSEVPL</sequence>
<feature type="compositionally biased region" description="Polar residues" evidence="1">
    <location>
        <begin position="72"/>
        <end position="123"/>
    </location>
</feature>
<evidence type="ECO:0000313" key="2">
    <source>
        <dbReference type="EMBL" id="KAK1121013.1"/>
    </source>
</evidence>
<name>A0AA40FL95_9HYME</name>
<gene>
    <name evidence="2" type="ORF">K0M31_010798</name>
</gene>
<accession>A0AA40FL95</accession>
<reference evidence="2" key="1">
    <citation type="submission" date="2021-10" db="EMBL/GenBank/DDBJ databases">
        <title>Melipona bicolor Genome sequencing and assembly.</title>
        <authorList>
            <person name="Araujo N.S."/>
            <person name="Arias M.C."/>
        </authorList>
    </citation>
    <scope>NUCLEOTIDE SEQUENCE</scope>
    <source>
        <strain evidence="2">USP_2M_L1-L4_2017</strain>
        <tissue evidence="2">Whole body</tissue>
    </source>
</reference>
<protein>
    <submittedName>
        <fullName evidence="2">Uncharacterized protein</fullName>
    </submittedName>
</protein>
<dbReference type="AlphaFoldDB" id="A0AA40FL95"/>
<evidence type="ECO:0000313" key="3">
    <source>
        <dbReference type="Proteomes" id="UP001177670"/>
    </source>
</evidence>
<dbReference type="Proteomes" id="UP001177670">
    <property type="component" value="Unassembled WGS sequence"/>
</dbReference>
<proteinExistence type="predicted"/>
<keyword evidence="3" id="KW-1185">Reference proteome</keyword>
<dbReference type="EMBL" id="JAHYIQ010000028">
    <property type="protein sequence ID" value="KAK1121013.1"/>
    <property type="molecule type" value="Genomic_DNA"/>
</dbReference>
<comment type="caution">
    <text evidence="2">The sequence shown here is derived from an EMBL/GenBank/DDBJ whole genome shotgun (WGS) entry which is preliminary data.</text>
</comment>